<reference evidence="2" key="1">
    <citation type="journal article" date="2016" name="Nature">
        <title>Genome evolution in the allotetraploid frog Xenopus laevis.</title>
        <authorList>
            <person name="Session A.M."/>
            <person name="Uno Y."/>
            <person name="Kwon T."/>
            <person name="Chapman J.A."/>
            <person name="Toyoda A."/>
            <person name="Takahashi S."/>
            <person name="Fukui A."/>
            <person name="Hikosaka A."/>
            <person name="Suzuki A."/>
            <person name="Kondo M."/>
            <person name="van Heeringen S.J."/>
            <person name="Quigley I."/>
            <person name="Heinz S."/>
            <person name="Ogino H."/>
            <person name="Ochi H."/>
            <person name="Hellsten U."/>
            <person name="Lyons J.B."/>
            <person name="Simakov O."/>
            <person name="Putnam N."/>
            <person name="Stites J."/>
            <person name="Kuroki Y."/>
            <person name="Tanaka T."/>
            <person name="Michiue T."/>
            <person name="Watanabe M."/>
            <person name="Bogdanovic O."/>
            <person name="Lister R."/>
            <person name="Georgiou G."/>
            <person name="Paranjpe S.S."/>
            <person name="van Kruijsbergen I."/>
            <person name="Shu S."/>
            <person name="Carlson J."/>
            <person name="Kinoshita T."/>
            <person name="Ohta Y."/>
            <person name="Mawaribuchi S."/>
            <person name="Jenkins J."/>
            <person name="Grimwood J."/>
            <person name="Schmutz J."/>
            <person name="Mitros T."/>
            <person name="Mozaffari S.V."/>
            <person name="Suzuki Y."/>
            <person name="Haramoto Y."/>
            <person name="Yamamoto T.S."/>
            <person name="Takagi C."/>
            <person name="Heald R."/>
            <person name="Miller K."/>
            <person name="Haudenschild C."/>
            <person name="Kitzman J."/>
            <person name="Nakayama T."/>
            <person name="Izutsu Y."/>
            <person name="Robert J."/>
            <person name="Fortriede J."/>
            <person name="Burns K."/>
            <person name="Lotay V."/>
            <person name="Karimi K."/>
            <person name="Yasuoka Y."/>
            <person name="Dichmann D.S."/>
            <person name="Flajnik M.F."/>
            <person name="Houston D.W."/>
            <person name="Shendure J."/>
            <person name="DuPasquier L."/>
            <person name="Vize P.D."/>
            <person name="Zorn A.M."/>
            <person name="Ito M."/>
            <person name="Marcotte E.M."/>
            <person name="Wallingford J.B."/>
            <person name="Ito Y."/>
            <person name="Asashima M."/>
            <person name="Ueno N."/>
            <person name="Matsuda Y."/>
            <person name="Veenstra G.J."/>
            <person name="Fujiyama A."/>
            <person name="Harland R.M."/>
            <person name="Taira M."/>
            <person name="Rokhsar D.S."/>
        </authorList>
    </citation>
    <scope>NUCLEOTIDE SEQUENCE [LARGE SCALE GENOMIC DNA]</scope>
    <source>
        <strain evidence="2">J</strain>
    </source>
</reference>
<name>A0A974HA61_XENLA</name>
<organism evidence="1 2">
    <name type="scientific">Xenopus laevis</name>
    <name type="common">African clawed frog</name>
    <dbReference type="NCBI Taxonomy" id="8355"/>
    <lineage>
        <taxon>Eukaryota</taxon>
        <taxon>Metazoa</taxon>
        <taxon>Chordata</taxon>
        <taxon>Craniata</taxon>
        <taxon>Vertebrata</taxon>
        <taxon>Euteleostomi</taxon>
        <taxon>Amphibia</taxon>
        <taxon>Batrachia</taxon>
        <taxon>Anura</taxon>
        <taxon>Pipoidea</taxon>
        <taxon>Pipidae</taxon>
        <taxon>Xenopodinae</taxon>
        <taxon>Xenopus</taxon>
        <taxon>Xenopus</taxon>
    </lineage>
</organism>
<evidence type="ECO:0000313" key="2">
    <source>
        <dbReference type="Proteomes" id="UP000694892"/>
    </source>
</evidence>
<dbReference type="Proteomes" id="UP000694892">
    <property type="component" value="Chromosome 7S"/>
</dbReference>
<accession>A0A974HA61</accession>
<sequence length="69" mass="7769">MVASSVYIKTTMGSTVCFNVLGTGINWCSRCCRFKEPVIRNGEPVSIVLFSRPIVYLQLRHSTLKSLFI</sequence>
<dbReference type="EMBL" id="CM004479">
    <property type="protein sequence ID" value="OCT70504.1"/>
    <property type="molecule type" value="Genomic_DNA"/>
</dbReference>
<dbReference type="AlphaFoldDB" id="A0A974HA61"/>
<gene>
    <name evidence="1" type="ORF">XELAEV_18037425mg</name>
</gene>
<protein>
    <submittedName>
        <fullName evidence="1">Uncharacterized protein</fullName>
    </submittedName>
</protein>
<evidence type="ECO:0000313" key="1">
    <source>
        <dbReference type="EMBL" id="OCT70504.1"/>
    </source>
</evidence>
<proteinExistence type="predicted"/>